<dbReference type="InterPro" id="IPR050984">
    <property type="entry name" value="Gfo/Idh/MocA_domain"/>
</dbReference>
<dbReference type="Gene3D" id="3.40.50.720">
    <property type="entry name" value="NAD(P)-binding Rossmann-like Domain"/>
    <property type="match status" value="1"/>
</dbReference>
<evidence type="ECO:0000313" key="7">
    <source>
        <dbReference type="EMBL" id="EPS92945.1"/>
    </source>
</evidence>
<evidence type="ECO:0000256" key="4">
    <source>
        <dbReference type="ARBA" id="ARBA00042988"/>
    </source>
</evidence>
<dbReference type="InParanoid" id="S8ET93"/>
<dbReference type="SUPFAM" id="SSF51735">
    <property type="entry name" value="NAD(P)-binding Rossmann-fold domains"/>
    <property type="match status" value="1"/>
</dbReference>
<comment type="similarity">
    <text evidence="1">Belongs to the Gfo/Idh/MocA family.</text>
</comment>
<dbReference type="PANTHER" id="PTHR22604">
    <property type="entry name" value="OXIDOREDUCTASES"/>
    <property type="match status" value="1"/>
</dbReference>
<dbReference type="InterPro" id="IPR036291">
    <property type="entry name" value="NAD(P)-bd_dom_sf"/>
</dbReference>
<protein>
    <recommendedName>
        <fullName evidence="3">D-xylose 1-dehydrogenase (NADP(+), D-xylono-1,5-lactone-forming)</fullName>
        <ecNumber evidence="3">1.1.1.179</ecNumber>
    </recommendedName>
    <alternativeName>
        <fullName evidence="4">D-xylose-NADP dehydrogenase</fullName>
    </alternativeName>
</protein>
<dbReference type="PANTHER" id="PTHR22604:SF105">
    <property type="entry name" value="TRANS-1,2-DIHYDROBENZENE-1,2-DIOL DEHYDROGENASE"/>
    <property type="match status" value="1"/>
</dbReference>
<dbReference type="InterPro" id="IPR000683">
    <property type="entry name" value="Gfo/Idh/MocA-like_OxRdtase_N"/>
</dbReference>
<dbReference type="EC" id="1.1.1.179" evidence="3"/>
<dbReference type="GO" id="GO:0000166">
    <property type="term" value="F:nucleotide binding"/>
    <property type="evidence" value="ECO:0007669"/>
    <property type="project" value="InterPro"/>
</dbReference>
<accession>S8ET93</accession>
<dbReference type="STRING" id="743788.S8ET93"/>
<evidence type="ECO:0000256" key="2">
    <source>
        <dbReference type="ARBA" id="ARBA00023002"/>
    </source>
</evidence>
<comment type="catalytic activity">
    <reaction evidence="5">
        <text>D-xylose + NADP(+) = D-xylono-1,5-lactone + NADPH + H(+)</text>
        <dbReference type="Rhea" id="RHEA:22000"/>
        <dbReference type="ChEBI" id="CHEBI:15378"/>
        <dbReference type="ChEBI" id="CHEBI:15867"/>
        <dbReference type="ChEBI" id="CHEBI:53455"/>
        <dbReference type="ChEBI" id="CHEBI:57783"/>
        <dbReference type="ChEBI" id="CHEBI:58349"/>
        <dbReference type="EC" id="1.1.1.179"/>
    </reaction>
</comment>
<evidence type="ECO:0000256" key="1">
    <source>
        <dbReference type="ARBA" id="ARBA00010928"/>
    </source>
</evidence>
<dbReference type="EMBL" id="KE504318">
    <property type="protein sequence ID" value="EPS92945.1"/>
    <property type="molecule type" value="Genomic_DNA"/>
</dbReference>
<reference evidence="7 8" key="1">
    <citation type="journal article" date="2012" name="Science">
        <title>The Paleozoic origin of enzymatic lignin decomposition reconstructed from 31 fungal genomes.</title>
        <authorList>
            <person name="Floudas D."/>
            <person name="Binder M."/>
            <person name="Riley R."/>
            <person name="Barry K."/>
            <person name="Blanchette R.A."/>
            <person name="Henrissat B."/>
            <person name="Martinez A.T."/>
            <person name="Otillar R."/>
            <person name="Spatafora J.W."/>
            <person name="Yadav J.S."/>
            <person name="Aerts A."/>
            <person name="Benoit I."/>
            <person name="Boyd A."/>
            <person name="Carlson A."/>
            <person name="Copeland A."/>
            <person name="Coutinho P.M."/>
            <person name="de Vries R.P."/>
            <person name="Ferreira P."/>
            <person name="Findley K."/>
            <person name="Foster B."/>
            <person name="Gaskell J."/>
            <person name="Glotzer D."/>
            <person name="Gorecki P."/>
            <person name="Heitman J."/>
            <person name="Hesse C."/>
            <person name="Hori C."/>
            <person name="Igarashi K."/>
            <person name="Jurgens J.A."/>
            <person name="Kallen N."/>
            <person name="Kersten P."/>
            <person name="Kohler A."/>
            <person name="Kuees U."/>
            <person name="Kumar T.K.A."/>
            <person name="Kuo A."/>
            <person name="LaButti K."/>
            <person name="Larrondo L.F."/>
            <person name="Lindquist E."/>
            <person name="Ling A."/>
            <person name="Lombard V."/>
            <person name="Lucas S."/>
            <person name="Lundell T."/>
            <person name="Martin R."/>
            <person name="McLaughlin D.J."/>
            <person name="Morgenstern I."/>
            <person name="Morin E."/>
            <person name="Murat C."/>
            <person name="Nagy L.G."/>
            <person name="Nolan M."/>
            <person name="Ohm R.A."/>
            <person name="Patyshakuliyeva A."/>
            <person name="Rokas A."/>
            <person name="Ruiz-Duenas F.J."/>
            <person name="Sabat G."/>
            <person name="Salamov A."/>
            <person name="Samejima M."/>
            <person name="Schmutz J."/>
            <person name="Slot J.C."/>
            <person name="St John F."/>
            <person name="Stenlid J."/>
            <person name="Sun H."/>
            <person name="Sun S."/>
            <person name="Syed K."/>
            <person name="Tsang A."/>
            <person name="Wiebenga A."/>
            <person name="Young D."/>
            <person name="Pisabarro A."/>
            <person name="Eastwood D.C."/>
            <person name="Martin F."/>
            <person name="Cullen D."/>
            <person name="Grigoriev I.V."/>
            <person name="Hibbett D.S."/>
        </authorList>
    </citation>
    <scope>NUCLEOTIDE SEQUENCE</scope>
    <source>
        <strain evidence="8">FP-58527</strain>
    </source>
</reference>
<evidence type="ECO:0000259" key="6">
    <source>
        <dbReference type="Pfam" id="PF01408"/>
    </source>
</evidence>
<dbReference type="Proteomes" id="UP000015241">
    <property type="component" value="Unassembled WGS sequence"/>
</dbReference>
<dbReference type="AlphaFoldDB" id="S8ET93"/>
<feature type="non-terminal residue" evidence="7">
    <location>
        <position position="1"/>
    </location>
</feature>
<dbReference type="Pfam" id="PF01408">
    <property type="entry name" value="GFO_IDH_MocA"/>
    <property type="match status" value="1"/>
</dbReference>
<dbReference type="OrthoDB" id="64915at2759"/>
<sequence length="50" mass="5654">SPQLPNSLHYEWTMKALAADKHVLCEKPIADNAVEAREMFASSEERNLVL</sequence>
<evidence type="ECO:0000313" key="8">
    <source>
        <dbReference type="Proteomes" id="UP000015241"/>
    </source>
</evidence>
<dbReference type="HOGENOM" id="CLU_3129718_0_0_1"/>
<keyword evidence="8" id="KW-1185">Reference proteome</keyword>
<gene>
    <name evidence="7" type="ORF">FOMPIDRAFT_1083047</name>
</gene>
<organism evidence="7 8">
    <name type="scientific">Fomitopsis schrenkii</name>
    <name type="common">Brown rot fungus</name>
    <dbReference type="NCBI Taxonomy" id="2126942"/>
    <lineage>
        <taxon>Eukaryota</taxon>
        <taxon>Fungi</taxon>
        <taxon>Dikarya</taxon>
        <taxon>Basidiomycota</taxon>
        <taxon>Agaricomycotina</taxon>
        <taxon>Agaricomycetes</taxon>
        <taxon>Polyporales</taxon>
        <taxon>Fomitopsis</taxon>
    </lineage>
</organism>
<feature type="non-terminal residue" evidence="7">
    <location>
        <position position="50"/>
    </location>
</feature>
<proteinExistence type="inferred from homology"/>
<evidence type="ECO:0000256" key="3">
    <source>
        <dbReference type="ARBA" id="ARBA00038984"/>
    </source>
</evidence>
<dbReference type="GO" id="GO:0047837">
    <property type="term" value="F:D-xylose 1-dehydrogenase (NADP+) activity"/>
    <property type="evidence" value="ECO:0007669"/>
    <property type="project" value="UniProtKB-EC"/>
</dbReference>
<keyword evidence="2" id="KW-0560">Oxidoreductase</keyword>
<name>S8ET93_FOMSC</name>
<feature type="domain" description="Gfo/Idh/MocA-like oxidoreductase N-terminal" evidence="6">
    <location>
        <begin position="4"/>
        <end position="49"/>
    </location>
</feature>
<evidence type="ECO:0000256" key="5">
    <source>
        <dbReference type="ARBA" id="ARBA00049233"/>
    </source>
</evidence>